<evidence type="ECO:0000313" key="4">
    <source>
        <dbReference type="Proteomes" id="UP000799764"/>
    </source>
</evidence>
<dbReference type="AlphaFoldDB" id="A0A9P4UCT0"/>
<accession>A0A9P4UCT0</accession>
<reference evidence="3" key="1">
    <citation type="journal article" date="2020" name="Stud. Mycol.">
        <title>101 Dothideomycetes genomes: a test case for predicting lifestyles and emergence of pathogens.</title>
        <authorList>
            <person name="Haridas S."/>
            <person name="Albert R."/>
            <person name="Binder M."/>
            <person name="Bloem J."/>
            <person name="Labutti K."/>
            <person name="Salamov A."/>
            <person name="Andreopoulos B."/>
            <person name="Baker S."/>
            <person name="Barry K."/>
            <person name="Bills G."/>
            <person name="Bluhm B."/>
            <person name="Cannon C."/>
            <person name="Castanera R."/>
            <person name="Culley D."/>
            <person name="Daum C."/>
            <person name="Ezra D."/>
            <person name="Gonzalez J."/>
            <person name="Henrissat B."/>
            <person name="Kuo A."/>
            <person name="Liang C."/>
            <person name="Lipzen A."/>
            <person name="Lutzoni F."/>
            <person name="Magnuson J."/>
            <person name="Mondo S."/>
            <person name="Nolan M."/>
            <person name="Ohm R."/>
            <person name="Pangilinan J."/>
            <person name="Park H.-J."/>
            <person name="Ramirez L."/>
            <person name="Alfaro M."/>
            <person name="Sun H."/>
            <person name="Tritt A."/>
            <person name="Yoshinaga Y."/>
            <person name="Zwiers L.-H."/>
            <person name="Turgeon B."/>
            <person name="Goodwin S."/>
            <person name="Spatafora J."/>
            <person name="Crous P."/>
            <person name="Grigoriev I."/>
        </authorList>
    </citation>
    <scope>NUCLEOTIDE SEQUENCE</scope>
    <source>
        <strain evidence="3">CBS 690.94</strain>
    </source>
</reference>
<dbReference type="PANTHER" id="PTHR38790">
    <property type="entry name" value="2EXR DOMAIN-CONTAINING PROTEIN-RELATED"/>
    <property type="match status" value="1"/>
</dbReference>
<dbReference type="OrthoDB" id="5413827at2759"/>
<evidence type="ECO:0000259" key="2">
    <source>
        <dbReference type="Pfam" id="PF24864"/>
    </source>
</evidence>
<comment type="caution">
    <text evidence="3">The sequence shown here is derived from an EMBL/GenBank/DDBJ whole genome shotgun (WGS) entry which is preliminary data.</text>
</comment>
<dbReference type="Pfam" id="PF24864">
    <property type="entry name" value="DUF7730"/>
    <property type="match status" value="1"/>
</dbReference>
<dbReference type="PANTHER" id="PTHR38790:SF4">
    <property type="entry name" value="2EXR DOMAIN-CONTAINING PROTEIN"/>
    <property type="match status" value="1"/>
</dbReference>
<evidence type="ECO:0000256" key="1">
    <source>
        <dbReference type="SAM" id="MobiDB-lite"/>
    </source>
</evidence>
<dbReference type="Proteomes" id="UP000799764">
    <property type="component" value="Unassembled WGS sequence"/>
</dbReference>
<proteinExistence type="predicted"/>
<feature type="region of interest" description="Disordered" evidence="1">
    <location>
        <begin position="1"/>
        <end position="38"/>
    </location>
</feature>
<keyword evidence="4" id="KW-1185">Reference proteome</keyword>
<protein>
    <recommendedName>
        <fullName evidence="2">DUF7730 domain-containing protein</fullName>
    </recommendedName>
</protein>
<organism evidence="3 4">
    <name type="scientific">Karstenula rhodostoma CBS 690.94</name>
    <dbReference type="NCBI Taxonomy" id="1392251"/>
    <lineage>
        <taxon>Eukaryota</taxon>
        <taxon>Fungi</taxon>
        <taxon>Dikarya</taxon>
        <taxon>Ascomycota</taxon>
        <taxon>Pezizomycotina</taxon>
        <taxon>Dothideomycetes</taxon>
        <taxon>Pleosporomycetidae</taxon>
        <taxon>Pleosporales</taxon>
        <taxon>Massarineae</taxon>
        <taxon>Didymosphaeriaceae</taxon>
        <taxon>Karstenula</taxon>
    </lineage>
</organism>
<sequence length="383" mass="43424">MAPKNKRKSSASGPVGKKLKSQPTTSTLTDPPTPHLKHQRLHPEAISLYNENAQTPLLGLPREIRDQIWTYLCGNLVLHPTKNNTSARRVHPLTFNICGAPQTPKVLYELSLQGASSDPSVSEDNRAVTWAAPALQGHDFYVASYRPCTGGHGRLTAELKVPIVCRQMWDEMSETVYETCTFAFTSSNNFFHFLSCRKAGLERVRRVLLGPGISAPLYTDSLDLSDFNWWNLKRLKGVRSLDLWIEWQLGLEYKRVKVGGAQWMEKKGSELEAHWRRLQSMVKLLKRWDLKSELTRVIVDVRGGWADGSVWVQYFHEIQMQRIGNIFFHIDSLHMADPGFTQQTNNDLIDVVIHTDPSRKTTPGPVTGPYNDPDVSIHQRCLA</sequence>
<feature type="domain" description="DUF7730" evidence="2">
    <location>
        <begin position="52"/>
        <end position="220"/>
    </location>
</feature>
<dbReference type="InterPro" id="IPR056632">
    <property type="entry name" value="DUF7730"/>
</dbReference>
<evidence type="ECO:0000313" key="3">
    <source>
        <dbReference type="EMBL" id="KAF2444683.1"/>
    </source>
</evidence>
<dbReference type="EMBL" id="MU001500">
    <property type="protein sequence ID" value="KAF2444683.1"/>
    <property type="molecule type" value="Genomic_DNA"/>
</dbReference>
<name>A0A9P4UCT0_9PLEO</name>
<gene>
    <name evidence="3" type="ORF">P171DRAFT_472707</name>
</gene>